<dbReference type="VEuPathDB" id="FungiDB:SPSK_07072"/>
<evidence type="ECO:0000256" key="4">
    <source>
        <dbReference type="ARBA" id="ARBA00023015"/>
    </source>
</evidence>
<reference evidence="10 11" key="1">
    <citation type="journal article" date="2014" name="BMC Genomics">
        <title>Comparative genomics of the major fungal agents of human and animal Sporotrichosis: Sporothrix schenckii and Sporothrix brasiliensis.</title>
        <authorList>
            <person name="Teixeira M.M."/>
            <person name="de Almeida L.G."/>
            <person name="Kubitschek-Barreira P."/>
            <person name="Alves F.L."/>
            <person name="Kioshima E.S."/>
            <person name="Abadio A.K."/>
            <person name="Fernandes L."/>
            <person name="Derengowski L.S."/>
            <person name="Ferreira K.S."/>
            <person name="Souza R.C."/>
            <person name="Ruiz J.C."/>
            <person name="de Andrade N.C."/>
            <person name="Paes H.C."/>
            <person name="Nicola A.M."/>
            <person name="Albuquerque P."/>
            <person name="Gerber A.L."/>
            <person name="Martins V.P."/>
            <person name="Peconick L.D."/>
            <person name="Neto A.V."/>
            <person name="Chaucanez C.B."/>
            <person name="Silva P.A."/>
            <person name="Cunha O.L."/>
            <person name="de Oliveira F.F."/>
            <person name="dos Santos T.C."/>
            <person name="Barros A.L."/>
            <person name="Soares M.A."/>
            <person name="de Oliveira L.M."/>
            <person name="Marini M.M."/>
            <person name="Villalobos-Duno H."/>
            <person name="Cunha M.M."/>
            <person name="de Hoog S."/>
            <person name="da Silveira J.F."/>
            <person name="Henrissat B."/>
            <person name="Nino-Vega G.A."/>
            <person name="Cisalpino P.S."/>
            <person name="Mora-Montes H.M."/>
            <person name="Almeida S.R."/>
            <person name="Stajich J.E."/>
            <person name="Lopes-Bezerra L.M."/>
            <person name="Vasconcelos A.T."/>
            <person name="Felipe M.S."/>
        </authorList>
    </citation>
    <scope>NUCLEOTIDE SEQUENCE [LARGE SCALE GENOMIC DNA]</scope>
    <source>
        <strain evidence="10 11">1099-18</strain>
    </source>
</reference>
<dbReference type="PANTHER" id="PTHR47782">
    <property type="entry name" value="ZN(II)2CYS6 TRANSCRIPTION FACTOR (EUROFUNG)-RELATED"/>
    <property type="match status" value="1"/>
</dbReference>
<dbReference type="GO" id="GO:0008270">
    <property type="term" value="F:zinc ion binding"/>
    <property type="evidence" value="ECO:0007669"/>
    <property type="project" value="InterPro"/>
</dbReference>
<dbReference type="RefSeq" id="XP_016591245.1">
    <property type="nucleotide sequence ID" value="XM_016733741.1"/>
</dbReference>
<dbReference type="InterPro" id="IPR007219">
    <property type="entry name" value="XnlR_reg_dom"/>
</dbReference>
<feature type="domain" description="Zn(2)-C6 fungal-type" evidence="9">
    <location>
        <begin position="20"/>
        <end position="47"/>
    </location>
</feature>
<keyword evidence="2" id="KW-0479">Metal-binding</keyword>
<feature type="region of interest" description="Disordered" evidence="8">
    <location>
        <begin position="229"/>
        <end position="262"/>
    </location>
</feature>
<evidence type="ECO:0000313" key="11">
    <source>
        <dbReference type="Proteomes" id="UP000033710"/>
    </source>
</evidence>
<evidence type="ECO:0000256" key="8">
    <source>
        <dbReference type="SAM" id="MobiDB-lite"/>
    </source>
</evidence>
<dbReference type="GO" id="GO:0006351">
    <property type="term" value="P:DNA-templated transcription"/>
    <property type="evidence" value="ECO:0007669"/>
    <property type="project" value="InterPro"/>
</dbReference>
<evidence type="ECO:0000313" key="10">
    <source>
        <dbReference type="EMBL" id="KJR88569.1"/>
    </source>
</evidence>
<dbReference type="GO" id="GO:0000981">
    <property type="term" value="F:DNA-binding transcription factor activity, RNA polymerase II-specific"/>
    <property type="evidence" value="ECO:0007669"/>
    <property type="project" value="InterPro"/>
</dbReference>
<dbReference type="CDD" id="cd00067">
    <property type="entry name" value="GAL4"/>
    <property type="match status" value="1"/>
</dbReference>
<dbReference type="PROSITE" id="PS00463">
    <property type="entry name" value="ZN2_CY6_FUNGAL_1"/>
    <property type="match status" value="1"/>
</dbReference>
<keyword evidence="7" id="KW-0539">Nucleus</keyword>
<evidence type="ECO:0000259" key="9">
    <source>
        <dbReference type="PROSITE" id="PS00463"/>
    </source>
</evidence>
<keyword evidence="5" id="KW-0238">DNA-binding</keyword>
<dbReference type="CDD" id="cd12148">
    <property type="entry name" value="fungal_TF_MHR"/>
    <property type="match status" value="1"/>
</dbReference>
<dbReference type="OrthoDB" id="9970124at2759"/>
<dbReference type="GeneID" id="27669018"/>
<dbReference type="SUPFAM" id="SSF57701">
    <property type="entry name" value="Zn2/Cys6 DNA-binding domain"/>
    <property type="match status" value="1"/>
</dbReference>
<dbReference type="GO" id="GO:0043565">
    <property type="term" value="F:sequence-specific DNA binding"/>
    <property type="evidence" value="ECO:0007669"/>
    <property type="project" value="TreeGrafter"/>
</dbReference>
<proteinExistence type="predicted"/>
<sequence>MPPSTSPATGKVAKQRHSKSCKRCTRRKQRCHGFPVCRACEEARVPCEPSAYAIQLHGEAAAPSAAVQRIQVLETRLAGALAELAAVRQQQQQQQQQQRQEQTPLPQPPPQTQSQTPQHTPYPDPNPFLVDREMPLLFGDADASTLMGGGGGRHTGQHPQHVEQNGSVQPTVEQMVQATVWSKGLFSVGDGGQPLPPVPPVPPSPMSLMSPLPQMPQMAQMPLSFTVPSFQPQSEETQQIQTQQQQPHRPPPPHLPPLPPLPSDAMGCRMLDAYFAKIHPRYPFLDRDHLFLLHKRAQQHDAAPPPSSPGLARRFDVFRLNMVYAIGGTLLKITDPLCEAQAETYLGVALRDVAVVQDAQSLSTLLCIEGLLLLVLYNLRAPTNTGIWYLTNLAMQTCIDLRMHLEAAYHDAALSPAQARTMRRLFWSAYVLDRFIALSFKRPFSIAENDIETHIPDDDDAEPMWRRFIQIKRLESRIQTDVYGLGEPHAVRRARLGPLLRAVDAWGASLDVDGDAASASPQLTCAERVYLRLQWHAAVAQLLRPFLSVLPADDPLLARCLHAAGHVCALFRAMHMRDAYGHSFVSAHLTFLTGVTMCYCLFRASSAGRLGRLLDHRVAHHLRACSSTMFIIAERYHRLRRHRDILEDIIGRIMDARMQEGQGQEGGDGGEGHEGQEEGEGREAAGWPSTLAEPADASGGHRRATALGRTADVTNADAARPQFSQLDLVAVQSLLDLAAQQEPPATCTSPAASTRAAATVTATATATATPEGSANTYSDPHQPASAMLPYSWPTLDLHATGAWDVDRYSLEMLGRMISSGGGQIRSL</sequence>
<feature type="region of interest" description="Disordered" evidence="8">
    <location>
        <begin position="92"/>
        <end position="167"/>
    </location>
</feature>
<dbReference type="InterPro" id="IPR052202">
    <property type="entry name" value="Yeast_MetPath_Reg"/>
</dbReference>
<evidence type="ECO:0000256" key="2">
    <source>
        <dbReference type="ARBA" id="ARBA00022723"/>
    </source>
</evidence>
<organism evidence="10 11">
    <name type="scientific">Sporothrix schenckii 1099-18</name>
    <dbReference type="NCBI Taxonomy" id="1397361"/>
    <lineage>
        <taxon>Eukaryota</taxon>
        <taxon>Fungi</taxon>
        <taxon>Dikarya</taxon>
        <taxon>Ascomycota</taxon>
        <taxon>Pezizomycotina</taxon>
        <taxon>Sordariomycetes</taxon>
        <taxon>Sordariomycetidae</taxon>
        <taxon>Ophiostomatales</taxon>
        <taxon>Ophiostomataceae</taxon>
        <taxon>Sporothrix</taxon>
    </lineage>
</organism>
<dbReference type="PANTHER" id="PTHR47782:SF12">
    <property type="entry name" value="ZN(II)2CYS6 TRANSCRIPTION FACTOR (EUROFUNG)"/>
    <property type="match status" value="1"/>
</dbReference>
<dbReference type="EMBL" id="AXCR01000004">
    <property type="protein sequence ID" value="KJR88569.1"/>
    <property type="molecule type" value="Genomic_DNA"/>
</dbReference>
<keyword evidence="3" id="KW-0862">Zinc</keyword>
<reference evidence="10 11" key="2">
    <citation type="journal article" date="2015" name="Eukaryot. Cell">
        <title>Asexual propagation of a virulent clone complex in a human and feline outbreak of sporotrichosis.</title>
        <authorList>
            <person name="Teixeira Mde M."/>
            <person name="Rodrigues A.M."/>
            <person name="Tsui C.K."/>
            <person name="de Almeida L.G."/>
            <person name="Van Diepeningen A.D."/>
            <person name="van den Ende B.G."/>
            <person name="Fernandes G.F."/>
            <person name="Kano R."/>
            <person name="Hamelin R.C."/>
            <person name="Lopes-Bezerra L.M."/>
            <person name="Vasconcelos A.T."/>
            <person name="de Hoog S."/>
            <person name="de Camargo Z.P."/>
            <person name="Felipe M.S."/>
        </authorList>
    </citation>
    <scope>NUCLEOTIDE SEQUENCE [LARGE SCALE GENOMIC DNA]</scope>
    <source>
        <strain evidence="10 11">1099-18</strain>
    </source>
</reference>
<dbReference type="AlphaFoldDB" id="A0A0F2MHP2"/>
<feature type="region of interest" description="Disordered" evidence="8">
    <location>
        <begin position="659"/>
        <end position="702"/>
    </location>
</feature>
<accession>A0A0F2MHP2</accession>
<dbReference type="Gene3D" id="4.10.240.10">
    <property type="entry name" value="Zn(2)-C6 fungal-type DNA-binding domain"/>
    <property type="match status" value="1"/>
</dbReference>
<evidence type="ECO:0000256" key="6">
    <source>
        <dbReference type="ARBA" id="ARBA00023163"/>
    </source>
</evidence>
<comment type="subcellular location">
    <subcellularLocation>
        <location evidence="1">Nucleus</location>
    </subcellularLocation>
</comment>
<feature type="compositionally biased region" description="Low complexity" evidence="8">
    <location>
        <begin position="231"/>
        <end position="247"/>
    </location>
</feature>
<dbReference type="InterPro" id="IPR036864">
    <property type="entry name" value="Zn2-C6_fun-type_DNA-bd_sf"/>
</dbReference>
<dbReference type="Proteomes" id="UP000033710">
    <property type="component" value="Unassembled WGS sequence"/>
</dbReference>
<protein>
    <recommendedName>
        <fullName evidence="9">Zn(2)-C6 fungal-type domain-containing protein</fullName>
    </recommendedName>
</protein>
<name>A0A0F2MHP2_SPOSC</name>
<dbReference type="GO" id="GO:0045944">
    <property type="term" value="P:positive regulation of transcription by RNA polymerase II"/>
    <property type="evidence" value="ECO:0007669"/>
    <property type="project" value="TreeGrafter"/>
</dbReference>
<evidence type="ECO:0000256" key="3">
    <source>
        <dbReference type="ARBA" id="ARBA00022833"/>
    </source>
</evidence>
<dbReference type="Pfam" id="PF04082">
    <property type="entry name" value="Fungal_trans"/>
    <property type="match status" value="1"/>
</dbReference>
<evidence type="ECO:0000256" key="1">
    <source>
        <dbReference type="ARBA" id="ARBA00004123"/>
    </source>
</evidence>
<feature type="compositionally biased region" description="Low complexity" evidence="8">
    <location>
        <begin position="92"/>
        <end position="104"/>
    </location>
</feature>
<comment type="caution">
    <text evidence="10">The sequence shown here is derived from an EMBL/GenBank/DDBJ whole genome shotgun (WGS) entry which is preliminary data.</text>
</comment>
<evidence type="ECO:0000256" key="7">
    <source>
        <dbReference type="ARBA" id="ARBA00023242"/>
    </source>
</evidence>
<evidence type="ECO:0000256" key="5">
    <source>
        <dbReference type="ARBA" id="ARBA00023125"/>
    </source>
</evidence>
<keyword evidence="6" id="KW-0804">Transcription</keyword>
<gene>
    <name evidence="10" type="ORF">SPSK_07072</name>
</gene>
<dbReference type="KEGG" id="ssck:SPSK_07072"/>
<dbReference type="GO" id="GO:0005634">
    <property type="term" value="C:nucleus"/>
    <property type="evidence" value="ECO:0007669"/>
    <property type="project" value="UniProtKB-SubCell"/>
</dbReference>
<keyword evidence="4" id="KW-0805">Transcription regulation</keyword>
<dbReference type="SMART" id="SM00906">
    <property type="entry name" value="Fungal_trans"/>
    <property type="match status" value="1"/>
</dbReference>
<dbReference type="InterPro" id="IPR001138">
    <property type="entry name" value="Zn2Cys6_DnaBD"/>
</dbReference>
<feature type="compositionally biased region" description="Basic and acidic residues" evidence="8">
    <location>
        <begin position="670"/>
        <end position="683"/>
    </location>
</feature>
<feature type="compositionally biased region" description="Pro residues" evidence="8">
    <location>
        <begin position="248"/>
        <end position="262"/>
    </location>
</feature>